<gene>
    <name evidence="1" type="ORF">M9458_019464</name>
</gene>
<comment type="caution">
    <text evidence="1">The sequence shown here is derived from an EMBL/GenBank/DDBJ whole genome shotgun (WGS) entry which is preliminary data.</text>
</comment>
<keyword evidence="2" id="KW-1185">Reference proteome</keyword>
<accession>A0ABD0QDI1</accession>
<evidence type="ECO:0000313" key="2">
    <source>
        <dbReference type="Proteomes" id="UP001529510"/>
    </source>
</evidence>
<reference evidence="1 2" key="1">
    <citation type="submission" date="2024-05" db="EMBL/GenBank/DDBJ databases">
        <title>Genome sequencing and assembly of Indian major carp, Cirrhinus mrigala (Hamilton, 1822).</title>
        <authorList>
            <person name="Mohindra V."/>
            <person name="Chowdhury L.M."/>
            <person name="Lal K."/>
            <person name="Jena J.K."/>
        </authorList>
    </citation>
    <scope>NUCLEOTIDE SEQUENCE [LARGE SCALE GENOMIC DNA]</scope>
    <source>
        <strain evidence="1">CM1030</strain>
        <tissue evidence="1">Blood</tissue>
    </source>
</reference>
<dbReference type="Proteomes" id="UP001529510">
    <property type="component" value="Unassembled WGS sequence"/>
</dbReference>
<sequence>QKLWMGPFQCLTSNSTATPLRSTSTVMYGTACWTGSRRRPPWPWPPATLCRAATQTVRRRRSTANPPSNCP</sequence>
<evidence type="ECO:0000313" key="1">
    <source>
        <dbReference type="EMBL" id="KAL0183768.1"/>
    </source>
</evidence>
<feature type="non-terminal residue" evidence="1">
    <location>
        <position position="71"/>
    </location>
</feature>
<dbReference type="AlphaFoldDB" id="A0ABD0QDI1"/>
<dbReference type="EMBL" id="JAMKFB020000009">
    <property type="protein sequence ID" value="KAL0183768.1"/>
    <property type="molecule type" value="Genomic_DNA"/>
</dbReference>
<protein>
    <submittedName>
        <fullName evidence="1">Uncharacterized protein</fullName>
    </submittedName>
</protein>
<name>A0ABD0QDI1_CIRMR</name>
<proteinExistence type="predicted"/>
<feature type="non-terminal residue" evidence="1">
    <location>
        <position position="1"/>
    </location>
</feature>
<organism evidence="1 2">
    <name type="scientific">Cirrhinus mrigala</name>
    <name type="common">Mrigala</name>
    <dbReference type="NCBI Taxonomy" id="683832"/>
    <lineage>
        <taxon>Eukaryota</taxon>
        <taxon>Metazoa</taxon>
        <taxon>Chordata</taxon>
        <taxon>Craniata</taxon>
        <taxon>Vertebrata</taxon>
        <taxon>Euteleostomi</taxon>
        <taxon>Actinopterygii</taxon>
        <taxon>Neopterygii</taxon>
        <taxon>Teleostei</taxon>
        <taxon>Ostariophysi</taxon>
        <taxon>Cypriniformes</taxon>
        <taxon>Cyprinidae</taxon>
        <taxon>Labeoninae</taxon>
        <taxon>Labeonini</taxon>
        <taxon>Cirrhinus</taxon>
    </lineage>
</organism>